<feature type="domain" description="N-acetyltransferase" evidence="1">
    <location>
        <begin position="27"/>
        <end position="209"/>
    </location>
</feature>
<dbReference type="AlphaFoldDB" id="A0A7Y5ZZV1"/>
<dbReference type="Pfam" id="PF00583">
    <property type="entry name" value="Acetyltransf_1"/>
    <property type="match status" value="1"/>
</dbReference>
<protein>
    <submittedName>
        <fullName evidence="2">GNAT family N-acetyltransferase</fullName>
    </submittedName>
</protein>
<evidence type="ECO:0000313" key="2">
    <source>
        <dbReference type="EMBL" id="NUU16007.1"/>
    </source>
</evidence>
<dbReference type="InterPro" id="IPR052523">
    <property type="entry name" value="Trichothecene_AcTrans"/>
</dbReference>
<keyword evidence="2" id="KW-0808">Transferase</keyword>
<comment type="caution">
    <text evidence="2">The sequence shown here is derived from an EMBL/GenBank/DDBJ whole genome shotgun (WGS) entry which is preliminary data.</text>
</comment>
<dbReference type="Gene3D" id="3.40.630.30">
    <property type="match status" value="1"/>
</dbReference>
<name>A0A7Y5ZZV1_9CELL</name>
<reference evidence="2 3" key="1">
    <citation type="submission" date="2020-05" db="EMBL/GenBank/DDBJ databases">
        <title>Genome Sequencing of Type Strains.</title>
        <authorList>
            <person name="Lemaire J.F."/>
            <person name="Inderbitzin P."/>
            <person name="Gregorio O.A."/>
            <person name="Collins S.B."/>
            <person name="Wespe N."/>
            <person name="Knight-Connoni V."/>
        </authorList>
    </citation>
    <scope>NUCLEOTIDE SEQUENCE [LARGE SCALE GENOMIC DNA]</scope>
    <source>
        <strain evidence="2 3">ATCC 25174</strain>
    </source>
</reference>
<dbReference type="GO" id="GO:0016747">
    <property type="term" value="F:acyltransferase activity, transferring groups other than amino-acyl groups"/>
    <property type="evidence" value="ECO:0007669"/>
    <property type="project" value="InterPro"/>
</dbReference>
<dbReference type="InterPro" id="IPR016181">
    <property type="entry name" value="Acyl_CoA_acyltransferase"/>
</dbReference>
<evidence type="ECO:0000259" key="1">
    <source>
        <dbReference type="PROSITE" id="PS51186"/>
    </source>
</evidence>
<evidence type="ECO:0000313" key="3">
    <source>
        <dbReference type="Proteomes" id="UP000565724"/>
    </source>
</evidence>
<dbReference type="CDD" id="cd04301">
    <property type="entry name" value="NAT_SF"/>
    <property type="match status" value="1"/>
</dbReference>
<dbReference type="PANTHER" id="PTHR42791">
    <property type="entry name" value="GNAT FAMILY ACETYLTRANSFERASE"/>
    <property type="match status" value="1"/>
</dbReference>
<organism evidence="2 3">
    <name type="scientific">Cellulomonas humilata</name>
    <dbReference type="NCBI Taxonomy" id="144055"/>
    <lineage>
        <taxon>Bacteria</taxon>
        <taxon>Bacillati</taxon>
        <taxon>Actinomycetota</taxon>
        <taxon>Actinomycetes</taxon>
        <taxon>Micrococcales</taxon>
        <taxon>Cellulomonadaceae</taxon>
        <taxon>Cellulomonas</taxon>
    </lineage>
</organism>
<dbReference type="PROSITE" id="PS51186">
    <property type="entry name" value="GNAT"/>
    <property type="match status" value="1"/>
</dbReference>
<dbReference type="Proteomes" id="UP000565724">
    <property type="component" value="Unassembled WGS sequence"/>
</dbReference>
<dbReference type="EMBL" id="JABMCI010000040">
    <property type="protein sequence ID" value="NUU16007.1"/>
    <property type="molecule type" value="Genomic_DNA"/>
</dbReference>
<dbReference type="SUPFAM" id="SSF55729">
    <property type="entry name" value="Acyl-CoA N-acyltransferases (Nat)"/>
    <property type="match status" value="1"/>
</dbReference>
<sequence length="217" mass="23707">MRDMPGTPPDVVEPLHPSGIAEAATVLAAALADDPGFVHLFPVRRRRERELRALYRMTLSDSVRHGHAFVTRLDGAVTGAIALYPPGSYPMTPARWWRQALRIARIAVNTREHSVGIIKFGDVTSAGVPCDAWYVEALGVRPDLQRAGRGKRLMATVFDLIDSASGHSYLETTKPDNVGYYTALGYSPVRSRVPLESSLTEGPWIFPMSRLAVGAAV</sequence>
<proteinExistence type="predicted"/>
<keyword evidence="3" id="KW-1185">Reference proteome</keyword>
<gene>
    <name evidence="2" type="ORF">HP550_01920</name>
</gene>
<accession>A0A7Y5ZZV1</accession>
<dbReference type="PANTHER" id="PTHR42791:SF1">
    <property type="entry name" value="N-ACETYLTRANSFERASE DOMAIN-CONTAINING PROTEIN"/>
    <property type="match status" value="1"/>
</dbReference>
<dbReference type="InterPro" id="IPR000182">
    <property type="entry name" value="GNAT_dom"/>
</dbReference>